<dbReference type="Proteomes" id="UP000799764">
    <property type="component" value="Unassembled WGS sequence"/>
</dbReference>
<feature type="compositionally biased region" description="Low complexity" evidence="1">
    <location>
        <begin position="117"/>
        <end position="131"/>
    </location>
</feature>
<comment type="caution">
    <text evidence="3">The sequence shown here is derived from an EMBL/GenBank/DDBJ whole genome shotgun (WGS) entry which is preliminary data.</text>
</comment>
<gene>
    <name evidence="3" type="ORF">P171DRAFT_445390</name>
</gene>
<dbReference type="EMBL" id="MU001503">
    <property type="protein sequence ID" value="KAF2442815.1"/>
    <property type="molecule type" value="Genomic_DNA"/>
</dbReference>
<proteinExistence type="predicted"/>
<evidence type="ECO:0000256" key="1">
    <source>
        <dbReference type="SAM" id="MobiDB-lite"/>
    </source>
</evidence>
<accession>A0A9P4PF13</accession>
<evidence type="ECO:0008006" key="5">
    <source>
        <dbReference type="Google" id="ProtNLM"/>
    </source>
</evidence>
<feature type="region of interest" description="Disordered" evidence="1">
    <location>
        <begin position="87"/>
        <end position="131"/>
    </location>
</feature>
<feature type="compositionally biased region" description="Basic and acidic residues" evidence="1">
    <location>
        <begin position="90"/>
        <end position="100"/>
    </location>
</feature>
<protein>
    <recommendedName>
        <fullName evidence="5">Secreted protein</fullName>
    </recommendedName>
</protein>
<dbReference type="AlphaFoldDB" id="A0A9P4PF13"/>
<sequence length="131" mass="13403">MLGCCLLGLCCNASVCRHVSLWGAGKQSQGRLCGRVDGARDATPAPLELMPGTATILDAIPATRSGRPSLVQAKGWGPSDTALLVGGDSTKGEHDCDSPKPRLVVTGRGRSGKEKVSGSCGLRRSSCGTPV</sequence>
<feature type="chain" id="PRO_5040506945" description="Secreted protein" evidence="2">
    <location>
        <begin position="17"/>
        <end position="131"/>
    </location>
</feature>
<reference evidence="3" key="1">
    <citation type="journal article" date="2020" name="Stud. Mycol.">
        <title>101 Dothideomycetes genomes: a test case for predicting lifestyles and emergence of pathogens.</title>
        <authorList>
            <person name="Haridas S."/>
            <person name="Albert R."/>
            <person name="Binder M."/>
            <person name="Bloem J."/>
            <person name="Labutti K."/>
            <person name="Salamov A."/>
            <person name="Andreopoulos B."/>
            <person name="Baker S."/>
            <person name="Barry K."/>
            <person name="Bills G."/>
            <person name="Bluhm B."/>
            <person name="Cannon C."/>
            <person name="Castanera R."/>
            <person name="Culley D."/>
            <person name="Daum C."/>
            <person name="Ezra D."/>
            <person name="Gonzalez J."/>
            <person name="Henrissat B."/>
            <person name="Kuo A."/>
            <person name="Liang C."/>
            <person name="Lipzen A."/>
            <person name="Lutzoni F."/>
            <person name="Magnuson J."/>
            <person name="Mondo S."/>
            <person name="Nolan M."/>
            <person name="Ohm R."/>
            <person name="Pangilinan J."/>
            <person name="Park H.-J."/>
            <person name="Ramirez L."/>
            <person name="Alfaro M."/>
            <person name="Sun H."/>
            <person name="Tritt A."/>
            <person name="Yoshinaga Y."/>
            <person name="Zwiers L.-H."/>
            <person name="Turgeon B."/>
            <person name="Goodwin S."/>
            <person name="Spatafora J."/>
            <person name="Crous P."/>
            <person name="Grigoriev I."/>
        </authorList>
    </citation>
    <scope>NUCLEOTIDE SEQUENCE</scope>
    <source>
        <strain evidence="3">CBS 690.94</strain>
    </source>
</reference>
<organism evidence="3 4">
    <name type="scientific">Karstenula rhodostoma CBS 690.94</name>
    <dbReference type="NCBI Taxonomy" id="1392251"/>
    <lineage>
        <taxon>Eukaryota</taxon>
        <taxon>Fungi</taxon>
        <taxon>Dikarya</taxon>
        <taxon>Ascomycota</taxon>
        <taxon>Pezizomycotina</taxon>
        <taxon>Dothideomycetes</taxon>
        <taxon>Pleosporomycetidae</taxon>
        <taxon>Pleosporales</taxon>
        <taxon>Massarineae</taxon>
        <taxon>Didymosphaeriaceae</taxon>
        <taxon>Karstenula</taxon>
    </lineage>
</organism>
<evidence type="ECO:0000256" key="2">
    <source>
        <dbReference type="SAM" id="SignalP"/>
    </source>
</evidence>
<evidence type="ECO:0000313" key="3">
    <source>
        <dbReference type="EMBL" id="KAF2442815.1"/>
    </source>
</evidence>
<keyword evidence="4" id="KW-1185">Reference proteome</keyword>
<evidence type="ECO:0000313" key="4">
    <source>
        <dbReference type="Proteomes" id="UP000799764"/>
    </source>
</evidence>
<name>A0A9P4PF13_9PLEO</name>
<keyword evidence="2" id="KW-0732">Signal</keyword>
<feature type="signal peptide" evidence="2">
    <location>
        <begin position="1"/>
        <end position="16"/>
    </location>
</feature>